<feature type="transmembrane region" description="Helical" evidence="1">
    <location>
        <begin position="77"/>
        <end position="95"/>
    </location>
</feature>
<keyword evidence="1" id="KW-0812">Transmembrane</keyword>
<dbReference type="KEGG" id="syc:syc1131_d"/>
<dbReference type="PANTHER" id="PTHR40076:SF1">
    <property type="entry name" value="MEMBRANE PROTEIN"/>
    <property type="match status" value="1"/>
</dbReference>
<sequence>MMASSSFNSNEDLLNRDYEFRFGSYLSRGWAIFKQNLGLFIAYLIIVGLISIALSSLDAAFVADEEGTGLRFGPGGAIQLVINGPLSAGFFLVAFKTIKQQRVEFGDFFRGFNRFLPFFLTSLLTSALTLIGFVLLIVPGIYLAIAYVFALPLVAERNLEPWAALELSRRLITKKWLTFFGFLIVLGLINFAGALPCGIGLLFTIPWSICAITAAYEDIVGIANSSEDA</sequence>
<dbReference type="Proteomes" id="UP000001175">
    <property type="component" value="Chromosome"/>
</dbReference>
<dbReference type="EMBL" id="AP008231">
    <property type="protein sequence ID" value="BAD79321.1"/>
    <property type="molecule type" value="Genomic_DNA"/>
</dbReference>
<feature type="transmembrane region" description="Helical" evidence="1">
    <location>
        <begin position="115"/>
        <end position="135"/>
    </location>
</feature>
<gene>
    <name evidence="2" type="ordered locus">syc1131_d</name>
</gene>
<organism evidence="2 3">
    <name type="scientific">Synechococcus sp. (strain ATCC 27144 / PCC 6301 / SAUG 1402/1)</name>
    <name type="common">Anacystis nidulans</name>
    <dbReference type="NCBI Taxonomy" id="269084"/>
    <lineage>
        <taxon>Bacteria</taxon>
        <taxon>Bacillati</taxon>
        <taxon>Cyanobacteriota</taxon>
        <taxon>Cyanophyceae</taxon>
        <taxon>Synechococcales</taxon>
        <taxon>Synechococcaceae</taxon>
        <taxon>Synechococcus</taxon>
    </lineage>
</organism>
<evidence type="ECO:0000256" key="1">
    <source>
        <dbReference type="SAM" id="Phobius"/>
    </source>
</evidence>
<dbReference type="InterPro" id="IPR010380">
    <property type="entry name" value="DUF975"/>
</dbReference>
<feature type="transmembrane region" description="Helical" evidence="1">
    <location>
        <begin position="37"/>
        <end position="57"/>
    </location>
</feature>
<feature type="transmembrane region" description="Helical" evidence="1">
    <location>
        <begin position="179"/>
        <end position="203"/>
    </location>
</feature>
<evidence type="ECO:0000313" key="2">
    <source>
        <dbReference type="EMBL" id="BAD79321.1"/>
    </source>
</evidence>
<keyword evidence="1" id="KW-1133">Transmembrane helix</keyword>
<evidence type="ECO:0000313" key="3">
    <source>
        <dbReference type="Proteomes" id="UP000001175"/>
    </source>
</evidence>
<reference evidence="2 3" key="1">
    <citation type="journal article" date="2007" name="Photosyn. Res.">
        <title>Complete nucleotide sequence of the freshwater unicellular cyanobacterium Synechococcus elongatus PCC 6301 chromosome: gene content and organization.</title>
        <authorList>
            <person name="Sugita C."/>
            <person name="Ogata K."/>
            <person name="Shikata M."/>
            <person name="Jikuya H."/>
            <person name="Takano J."/>
            <person name="Furumichi M."/>
            <person name="Kanehisa M."/>
            <person name="Omata T."/>
            <person name="Sugiura M."/>
            <person name="Sugita M."/>
        </authorList>
    </citation>
    <scope>NUCLEOTIDE SEQUENCE [LARGE SCALE GENOMIC DNA]</scope>
    <source>
        <strain evidence="3">ATCC 27144 / PCC 6301 / SAUG 1402/1</strain>
    </source>
</reference>
<evidence type="ECO:0008006" key="4">
    <source>
        <dbReference type="Google" id="ProtNLM"/>
    </source>
</evidence>
<dbReference type="AlphaFoldDB" id="A0A0H3K2W8"/>
<name>A0A0H3K2W8_SYNP6</name>
<dbReference type="eggNOG" id="COG5523">
    <property type="taxonomic scope" value="Bacteria"/>
</dbReference>
<dbReference type="PANTHER" id="PTHR40076">
    <property type="entry name" value="MEMBRANE PROTEIN-RELATED"/>
    <property type="match status" value="1"/>
</dbReference>
<keyword evidence="1" id="KW-0472">Membrane</keyword>
<protein>
    <recommendedName>
        <fullName evidence="4">Integral membrane protein</fullName>
    </recommendedName>
</protein>
<proteinExistence type="predicted"/>
<accession>A0A0H3K2W8</accession>